<organism evidence="3 4">
    <name type="scientific">Penicillium diatomitis</name>
    <dbReference type="NCBI Taxonomy" id="2819901"/>
    <lineage>
        <taxon>Eukaryota</taxon>
        <taxon>Fungi</taxon>
        <taxon>Dikarya</taxon>
        <taxon>Ascomycota</taxon>
        <taxon>Pezizomycotina</taxon>
        <taxon>Eurotiomycetes</taxon>
        <taxon>Eurotiomycetidae</taxon>
        <taxon>Eurotiales</taxon>
        <taxon>Aspergillaceae</taxon>
        <taxon>Penicillium</taxon>
    </lineage>
</organism>
<evidence type="ECO:0000313" key="4">
    <source>
        <dbReference type="Proteomes" id="UP001148312"/>
    </source>
</evidence>
<dbReference type="GO" id="GO:0072330">
    <property type="term" value="P:monocarboxylic acid biosynthetic process"/>
    <property type="evidence" value="ECO:0007669"/>
    <property type="project" value="UniProtKB-ARBA"/>
</dbReference>
<reference evidence="3" key="1">
    <citation type="submission" date="2022-12" db="EMBL/GenBank/DDBJ databases">
        <authorList>
            <person name="Petersen C."/>
        </authorList>
    </citation>
    <scope>NUCLEOTIDE SEQUENCE</scope>
    <source>
        <strain evidence="3">IBT 30728</strain>
    </source>
</reference>
<feature type="domain" description="Serine hydrolase" evidence="2">
    <location>
        <begin position="81"/>
        <end position="139"/>
    </location>
</feature>
<dbReference type="GeneID" id="81629175"/>
<sequence>MPTTYLSSENRRQYYYRHRTHQLPQKNSDNEIRSFQFSSSSGPLPGNPDFSLKEDWIIVGSRGYGDPRIVEQDSKTVESHPHLRSLYSPGTETPSLHVIGRFDARILPAQTFELTSSCIGSIRFHIFGSHYIPHTKTLTGTVKAFVRAHLFGNGTESEEDWEELDDPPEIYRIVLVE</sequence>
<dbReference type="Gene3D" id="3.40.50.1820">
    <property type="entry name" value="alpha/beta hydrolase"/>
    <property type="match status" value="1"/>
</dbReference>
<proteinExistence type="predicted"/>
<feature type="region of interest" description="Disordered" evidence="1">
    <location>
        <begin position="23"/>
        <end position="46"/>
    </location>
</feature>
<evidence type="ECO:0000313" key="3">
    <source>
        <dbReference type="EMBL" id="KAJ5469712.1"/>
    </source>
</evidence>
<accession>A0A9W9WM46</accession>
<reference evidence="3" key="2">
    <citation type="journal article" date="2023" name="IMA Fungus">
        <title>Comparative genomic study of the Penicillium genus elucidates a diverse pangenome and 15 lateral gene transfer events.</title>
        <authorList>
            <person name="Petersen C."/>
            <person name="Sorensen T."/>
            <person name="Nielsen M.R."/>
            <person name="Sondergaard T.E."/>
            <person name="Sorensen J.L."/>
            <person name="Fitzpatrick D.A."/>
            <person name="Frisvad J.C."/>
            <person name="Nielsen K.L."/>
        </authorList>
    </citation>
    <scope>NUCLEOTIDE SEQUENCE</scope>
    <source>
        <strain evidence="3">IBT 30728</strain>
    </source>
</reference>
<feature type="compositionally biased region" description="Polar residues" evidence="1">
    <location>
        <begin position="23"/>
        <end position="42"/>
    </location>
</feature>
<comment type="caution">
    <text evidence="3">The sequence shown here is derived from an EMBL/GenBank/DDBJ whole genome shotgun (WGS) entry which is preliminary data.</text>
</comment>
<dbReference type="Proteomes" id="UP001148312">
    <property type="component" value="Unassembled WGS sequence"/>
</dbReference>
<name>A0A9W9WM46_9EURO</name>
<dbReference type="InterPro" id="IPR005645">
    <property type="entry name" value="FSH-like_dom"/>
</dbReference>
<keyword evidence="4" id="KW-1185">Reference proteome</keyword>
<dbReference type="InterPro" id="IPR029058">
    <property type="entry name" value="AB_hydrolase_fold"/>
</dbReference>
<dbReference type="GO" id="GO:0017000">
    <property type="term" value="P:antibiotic biosynthetic process"/>
    <property type="evidence" value="ECO:0007669"/>
    <property type="project" value="UniProtKB-ARBA"/>
</dbReference>
<gene>
    <name evidence="3" type="ORF">N7539_009330</name>
</gene>
<evidence type="ECO:0000259" key="2">
    <source>
        <dbReference type="Pfam" id="PF03959"/>
    </source>
</evidence>
<evidence type="ECO:0000256" key="1">
    <source>
        <dbReference type="SAM" id="MobiDB-lite"/>
    </source>
</evidence>
<protein>
    <recommendedName>
        <fullName evidence="2">Serine hydrolase domain-containing protein</fullName>
    </recommendedName>
</protein>
<dbReference type="RefSeq" id="XP_056786302.1">
    <property type="nucleotide sequence ID" value="XM_056938925.1"/>
</dbReference>
<dbReference type="Pfam" id="PF03959">
    <property type="entry name" value="FSH1"/>
    <property type="match status" value="1"/>
</dbReference>
<dbReference type="EMBL" id="JAPWDQ010000015">
    <property type="protein sequence ID" value="KAJ5469712.1"/>
    <property type="molecule type" value="Genomic_DNA"/>
</dbReference>
<dbReference type="AlphaFoldDB" id="A0A9W9WM46"/>